<dbReference type="InterPro" id="IPR006439">
    <property type="entry name" value="HAD-SF_hydro_IA"/>
</dbReference>
<dbReference type="Pfam" id="PF00702">
    <property type="entry name" value="Hydrolase"/>
    <property type="match status" value="1"/>
</dbReference>
<dbReference type="SFLD" id="SFLDS00003">
    <property type="entry name" value="Haloacid_Dehalogenase"/>
    <property type="match status" value="1"/>
</dbReference>
<dbReference type="PANTHER" id="PTHR43316:SF3">
    <property type="entry name" value="HALOACID DEHALOGENASE, TYPE II (AFU_ORTHOLOGUE AFUA_2G07750)-RELATED"/>
    <property type="match status" value="1"/>
</dbReference>
<gene>
    <name evidence="3" type="ORF">B0T21DRAFT_281697</name>
</gene>
<dbReference type="InterPro" id="IPR006328">
    <property type="entry name" value="2-HAD"/>
</dbReference>
<name>A0AA40ETN5_9PEZI</name>
<dbReference type="SUPFAM" id="SSF56784">
    <property type="entry name" value="HAD-like"/>
    <property type="match status" value="1"/>
</dbReference>
<dbReference type="InterPro" id="IPR051540">
    <property type="entry name" value="S-2-haloacid_dehalogenase"/>
</dbReference>
<dbReference type="EMBL" id="JAUKTV010000002">
    <property type="protein sequence ID" value="KAK0745299.1"/>
    <property type="molecule type" value="Genomic_DNA"/>
</dbReference>
<dbReference type="InterPro" id="IPR023198">
    <property type="entry name" value="PGP-like_dom2"/>
</dbReference>
<evidence type="ECO:0000313" key="4">
    <source>
        <dbReference type="Proteomes" id="UP001172159"/>
    </source>
</evidence>
<evidence type="ECO:0000313" key="3">
    <source>
        <dbReference type="EMBL" id="KAK0745299.1"/>
    </source>
</evidence>
<dbReference type="InterPro" id="IPR023214">
    <property type="entry name" value="HAD_sf"/>
</dbReference>
<protein>
    <submittedName>
        <fullName evidence="3">HAD-like domain-containing protein</fullName>
    </submittedName>
</protein>
<organism evidence="3 4">
    <name type="scientific">Apiosordaria backusii</name>
    <dbReference type="NCBI Taxonomy" id="314023"/>
    <lineage>
        <taxon>Eukaryota</taxon>
        <taxon>Fungi</taxon>
        <taxon>Dikarya</taxon>
        <taxon>Ascomycota</taxon>
        <taxon>Pezizomycotina</taxon>
        <taxon>Sordariomycetes</taxon>
        <taxon>Sordariomycetidae</taxon>
        <taxon>Sordariales</taxon>
        <taxon>Lasiosphaeriaceae</taxon>
        <taxon>Apiosordaria</taxon>
    </lineage>
</organism>
<accession>A0AA40ETN5</accession>
<dbReference type="NCBIfam" id="TIGR01428">
    <property type="entry name" value="HAD_type_II"/>
    <property type="match status" value="1"/>
</dbReference>
<reference evidence="3" key="1">
    <citation type="submission" date="2023-06" db="EMBL/GenBank/DDBJ databases">
        <title>Genome-scale phylogeny and comparative genomics of the fungal order Sordariales.</title>
        <authorList>
            <consortium name="Lawrence Berkeley National Laboratory"/>
            <person name="Hensen N."/>
            <person name="Bonometti L."/>
            <person name="Westerberg I."/>
            <person name="Brannstrom I.O."/>
            <person name="Guillou S."/>
            <person name="Cros-Aarteil S."/>
            <person name="Calhoun S."/>
            <person name="Haridas S."/>
            <person name="Kuo A."/>
            <person name="Mondo S."/>
            <person name="Pangilinan J."/>
            <person name="Riley R."/>
            <person name="Labutti K."/>
            <person name="Andreopoulos B."/>
            <person name="Lipzen A."/>
            <person name="Chen C."/>
            <person name="Yanf M."/>
            <person name="Daum C."/>
            <person name="Ng V."/>
            <person name="Clum A."/>
            <person name="Steindorff A."/>
            <person name="Ohm R."/>
            <person name="Martin F."/>
            <person name="Silar P."/>
            <person name="Natvig D."/>
            <person name="Lalanne C."/>
            <person name="Gautier V."/>
            <person name="Ament-Velasquez S.L."/>
            <person name="Kruys A."/>
            <person name="Hutchinson M.I."/>
            <person name="Powell A.J."/>
            <person name="Barry K."/>
            <person name="Miller A.N."/>
            <person name="Grigoriev I.V."/>
            <person name="Debuchy R."/>
            <person name="Gladieux P."/>
            <person name="Thoren M.H."/>
            <person name="Johannesson H."/>
        </authorList>
    </citation>
    <scope>NUCLEOTIDE SEQUENCE</scope>
    <source>
        <strain evidence="3">CBS 540.89</strain>
    </source>
</reference>
<dbReference type="Proteomes" id="UP001172159">
    <property type="component" value="Unassembled WGS sequence"/>
</dbReference>
<dbReference type="SFLD" id="SFLDG01129">
    <property type="entry name" value="C1.5:_HAD__Beta-PGM__Phosphata"/>
    <property type="match status" value="1"/>
</dbReference>
<comment type="similarity">
    <text evidence="1">Belongs to the HAD-like hydrolase superfamily. S-2-haloalkanoic acid dehalogenase family.</text>
</comment>
<evidence type="ECO:0000256" key="2">
    <source>
        <dbReference type="ARBA" id="ARBA00022801"/>
    </source>
</evidence>
<dbReference type="Gene3D" id="3.40.50.1000">
    <property type="entry name" value="HAD superfamily/HAD-like"/>
    <property type="match status" value="1"/>
</dbReference>
<dbReference type="AlphaFoldDB" id="A0AA40ETN5"/>
<dbReference type="InterPro" id="IPR036412">
    <property type="entry name" value="HAD-like_sf"/>
</dbReference>
<dbReference type="GO" id="GO:0016791">
    <property type="term" value="F:phosphatase activity"/>
    <property type="evidence" value="ECO:0007669"/>
    <property type="project" value="UniProtKB-ARBA"/>
</dbReference>
<keyword evidence="2" id="KW-0378">Hydrolase</keyword>
<sequence>MPDPSLTGVKALTFDIFGTVVDWRPHITNTLELLAPASAQTTDWTAFANKWRLSHGQFCGTYNPSSSQPFKTTDDHHRESLFTLLSEFNLPSDTFAAEQVEQLVQTWHELNPWPDSAAGIAKLKKRFKTAMLSDGNRTCLEDLDKNGKLGFDEIFSSEDFKAYKPHPSVYLGACKRLRLDPKEVAMVAAHLGDLAAASKLGFRTVYVERPGEERWGLEEERYKKAKEWVDLWVGLDDGEGGLEQVAKRLVGEE</sequence>
<dbReference type="PANTHER" id="PTHR43316">
    <property type="entry name" value="HYDROLASE, HALOACID DELAHOGENASE-RELATED"/>
    <property type="match status" value="1"/>
</dbReference>
<evidence type="ECO:0000256" key="1">
    <source>
        <dbReference type="ARBA" id="ARBA00008106"/>
    </source>
</evidence>
<proteinExistence type="inferred from homology"/>
<dbReference type="PRINTS" id="PR00413">
    <property type="entry name" value="HADHALOGNASE"/>
</dbReference>
<dbReference type="GO" id="GO:0019120">
    <property type="term" value="F:hydrolase activity, acting on acid halide bonds, in C-halide compounds"/>
    <property type="evidence" value="ECO:0007669"/>
    <property type="project" value="InterPro"/>
</dbReference>
<comment type="caution">
    <text evidence="3">The sequence shown here is derived from an EMBL/GenBank/DDBJ whole genome shotgun (WGS) entry which is preliminary data.</text>
</comment>
<keyword evidence="4" id="KW-1185">Reference proteome</keyword>
<dbReference type="Gene3D" id="1.10.150.240">
    <property type="entry name" value="Putative phosphatase, domain 2"/>
    <property type="match status" value="1"/>
</dbReference>
<dbReference type="NCBIfam" id="TIGR01493">
    <property type="entry name" value="HAD-SF-IA-v2"/>
    <property type="match status" value="1"/>
</dbReference>